<evidence type="ECO:0000256" key="3">
    <source>
        <dbReference type="ARBA" id="ARBA00023163"/>
    </source>
</evidence>
<evidence type="ECO:0000256" key="2">
    <source>
        <dbReference type="ARBA" id="ARBA00023125"/>
    </source>
</evidence>
<dbReference type="InterPro" id="IPR036390">
    <property type="entry name" value="WH_DNA-bd_sf"/>
</dbReference>
<dbReference type="InterPro" id="IPR051081">
    <property type="entry name" value="HTH_MetalResp_TranReg"/>
</dbReference>
<sequence>MGYKGSMAASVFEALADPVRRRLLELVAERERTAGELAAEFAISRPAVSRHLRVLAEAGLVGWRGEAQRRLYRLEPGPLAEAGAWIERTRDSWAGRLDAMERHLDDTWREQPDDR</sequence>
<accession>A0A2T0PPU5</accession>
<name>A0A2T0PPU5_9ACTN</name>
<comment type="caution">
    <text evidence="5">The sequence shown here is derived from an EMBL/GenBank/DDBJ whole genome shotgun (WGS) entry which is preliminary data.</text>
</comment>
<dbReference type="CDD" id="cd00090">
    <property type="entry name" value="HTH_ARSR"/>
    <property type="match status" value="1"/>
</dbReference>
<evidence type="ECO:0000259" key="4">
    <source>
        <dbReference type="PROSITE" id="PS50987"/>
    </source>
</evidence>
<dbReference type="PRINTS" id="PR00778">
    <property type="entry name" value="HTHARSR"/>
</dbReference>
<dbReference type="GO" id="GO:0003677">
    <property type="term" value="F:DNA binding"/>
    <property type="evidence" value="ECO:0007669"/>
    <property type="project" value="UniProtKB-KW"/>
</dbReference>
<dbReference type="SMART" id="SM00418">
    <property type="entry name" value="HTH_ARSR"/>
    <property type="match status" value="1"/>
</dbReference>
<dbReference type="PANTHER" id="PTHR33154">
    <property type="entry name" value="TRANSCRIPTIONAL REGULATOR, ARSR FAMILY"/>
    <property type="match status" value="1"/>
</dbReference>
<evidence type="ECO:0000313" key="5">
    <source>
        <dbReference type="EMBL" id="PRX90925.1"/>
    </source>
</evidence>
<proteinExistence type="predicted"/>
<feature type="domain" description="HTH arsR-type" evidence="4">
    <location>
        <begin position="1"/>
        <end position="94"/>
    </location>
</feature>
<keyword evidence="3" id="KW-0804">Transcription</keyword>
<dbReference type="AlphaFoldDB" id="A0A2T0PPU5"/>
<dbReference type="InterPro" id="IPR001845">
    <property type="entry name" value="HTH_ArsR_DNA-bd_dom"/>
</dbReference>
<dbReference type="EMBL" id="PVZC01000015">
    <property type="protein sequence ID" value="PRX90925.1"/>
    <property type="molecule type" value="Genomic_DNA"/>
</dbReference>
<dbReference type="Proteomes" id="UP000237846">
    <property type="component" value="Unassembled WGS sequence"/>
</dbReference>
<dbReference type="NCBIfam" id="NF033788">
    <property type="entry name" value="HTH_metalloreg"/>
    <property type="match status" value="1"/>
</dbReference>
<dbReference type="InterPro" id="IPR011991">
    <property type="entry name" value="ArsR-like_HTH"/>
</dbReference>
<dbReference type="InterPro" id="IPR036388">
    <property type="entry name" value="WH-like_DNA-bd_sf"/>
</dbReference>
<dbReference type="GO" id="GO:0003700">
    <property type="term" value="F:DNA-binding transcription factor activity"/>
    <property type="evidence" value="ECO:0007669"/>
    <property type="project" value="InterPro"/>
</dbReference>
<dbReference type="Gene3D" id="1.10.10.10">
    <property type="entry name" value="Winged helix-like DNA-binding domain superfamily/Winged helix DNA-binding domain"/>
    <property type="match status" value="1"/>
</dbReference>
<dbReference type="SUPFAM" id="SSF46785">
    <property type="entry name" value="Winged helix' DNA-binding domain"/>
    <property type="match status" value="1"/>
</dbReference>
<gene>
    <name evidence="5" type="ORF">CLV72_11521</name>
</gene>
<evidence type="ECO:0000256" key="1">
    <source>
        <dbReference type="ARBA" id="ARBA00023015"/>
    </source>
</evidence>
<organism evidence="5 6">
    <name type="scientific">Allonocardiopsis opalescens</name>
    <dbReference type="NCBI Taxonomy" id="1144618"/>
    <lineage>
        <taxon>Bacteria</taxon>
        <taxon>Bacillati</taxon>
        <taxon>Actinomycetota</taxon>
        <taxon>Actinomycetes</taxon>
        <taxon>Streptosporangiales</taxon>
        <taxon>Allonocardiopsis</taxon>
    </lineage>
</organism>
<protein>
    <submittedName>
        <fullName evidence="5">ArsR family transcriptional regulator</fullName>
    </submittedName>
</protein>
<evidence type="ECO:0000313" key="6">
    <source>
        <dbReference type="Proteomes" id="UP000237846"/>
    </source>
</evidence>
<dbReference type="PANTHER" id="PTHR33154:SF33">
    <property type="entry name" value="TRANSCRIPTIONAL REPRESSOR SDPR"/>
    <property type="match status" value="1"/>
</dbReference>
<dbReference type="PROSITE" id="PS50987">
    <property type="entry name" value="HTH_ARSR_2"/>
    <property type="match status" value="1"/>
</dbReference>
<dbReference type="Pfam" id="PF01022">
    <property type="entry name" value="HTH_5"/>
    <property type="match status" value="1"/>
</dbReference>
<reference evidence="5 6" key="1">
    <citation type="submission" date="2018-03" db="EMBL/GenBank/DDBJ databases">
        <title>Genomic Encyclopedia of Archaeal and Bacterial Type Strains, Phase II (KMG-II): from individual species to whole genera.</title>
        <authorList>
            <person name="Goeker M."/>
        </authorList>
    </citation>
    <scope>NUCLEOTIDE SEQUENCE [LARGE SCALE GENOMIC DNA]</scope>
    <source>
        <strain evidence="5 6">DSM 45601</strain>
    </source>
</reference>
<keyword evidence="1" id="KW-0805">Transcription regulation</keyword>
<keyword evidence="6" id="KW-1185">Reference proteome</keyword>
<keyword evidence="2" id="KW-0238">DNA-binding</keyword>